<gene>
    <name evidence="2" type="ORF">UFOPK4293_01500</name>
</gene>
<reference evidence="2" key="1">
    <citation type="submission" date="2020-05" db="EMBL/GenBank/DDBJ databases">
        <authorList>
            <person name="Chiriac C."/>
            <person name="Salcher M."/>
            <person name="Ghai R."/>
            <person name="Kavagutti S V."/>
        </authorList>
    </citation>
    <scope>NUCLEOTIDE SEQUENCE</scope>
</reference>
<proteinExistence type="predicted"/>
<protein>
    <submittedName>
        <fullName evidence="2">Unannotated protein</fullName>
    </submittedName>
</protein>
<dbReference type="InterPro" id="IPR025924">
    <property type="entry name" value="YHYH_dom"/>
</dbReference>
<accession>A0A6J7TQU2</accession>
<organism evidence="2">
    <name type="scientific">freshwater metagenome</name>
    <dbReference type="NCBI Taxonomy" id="449393"/>
    <lineage>
        <taxon>unclassified sequences</taxon>
        <taxon>metagenomes</taxon>
        <taxon>ecological metagenomes</taxon>
    </lineage>
</organism>
<sequence>MKIKTSLSIAAALSIVLLSACSSSSESSDTIAASSTTDTAATSSSSSTDTTDVVKAASWNPTIKISYTDGSINFQPDGIPNHERDAYYAVPNAGVVVPDANTANIIKDPTSAQTYSFDIPSVPTFSSATTKTSLGSIGVMISGAVLYNPYEGDGTTVAMANNFTITNAAGITASFVDKCAGHPTPGMNGTGGAYHYHGLPNCVTAKVDTTKGASHIIGIALDGYFIYGDNDINGKAVPSSALDECNGITSPTPEYPSGIYHYVLPGSADATSSIGCFHGKVDASQIQAMPQMGAMPDLAAAAKKLGITETQLKDAFNNKLPPDFPTAAKNLGITEKELKAALGL</sequence>
<dbReference type="EMBL" id="CAFBQH010000123">
    <property type="protein sequence ID" value="CAB5056409.1"/>
    <property type="molecule type" value="Genomic_DNA"/>
</dbReference>
<dbReference type="PROSITE" id="PS51257">
    <property type="entry name" value="PROKAR_LIPOPROTEIN"/>
    <property type="match status" value="1"/>
</dbReference>
<feature type="domain" description="YHYH" evidence="1">
    <location>
        <begin position="117"/>
        <end position="230"/>
    </location>
</feature>
<feature type="domain" description="YHYH" evidence="1">
    <location>
        <begin position="239"/>
        <end position="270"/>
    </location>
</feature>
<name>A0A6J7TQU2_9ZZZZ</name>
<evidence type="ECO:0000259" key="1">
    <source>
        <dbReference type="Pfam" id="PF14240"/>
    </source>
</evidence>
<dbReference type="AlphaFoldDB" id="A0A6J7TQU2"/>
<dbReference type="Pfam" id="PF14240">
    <property type="entry name" value="YHYH"/>
    <property type="match status" value="2"/>
</dbReference>
<evidence type="ECO:0000313" key="2">
    <source>
        <dbReference type="EMBL" id="CAB5056409.1"/>
    </source>
</evidence>